<dbReference type="AlphaFoldDB" id="I3SJB6"/>
<reference evidence="7" key="1">
    <citation type="submission" date="2012-05" db="EMBL/GenBank/DDBJ databases">
        <authorList>
            <person name="Krishnakumar V."/>
            <person name="Cheung F."/>
            <person name="Xiao Y."/>
            <person name="Chan A."/>
            <person name="Moskal W.A."/>
            <person name="Town C.D."/>
        </authorList>
    </citation>
    <scope>NUCLEOTIDE SEQUENCE</scope>
</reference>
<evidence type="ECO:0000256" key="3">
    <source>
        <dbReference type="ARBA" id="ARBA00022471"/>
    </source>
</evidence>
<dbReference type="PANTHER" id="PTHR31232">
    <property type="match status" value="1"/>
</dbReference>
<name>I3SJB6_LOTJA</name>
<dbReference type="GO" id="GO:0060320">
    <property type="term" value="P:rejection of self pollen"/>
    <property type="evidence" value="ECO:0007669"/>
    <property type="project" value="UniProtKB-KW"/>
</dbReference>
<evidence type="ECO:0000256" key="6">
    <source>
        <dbReference type="RuleBase" id="RU367044"/>
    </source>
</evidence>
<dbReference type="Pfam" id="PF05938">
    <property type="entry name" value="Self-incomp_S1"/>
    <property type="match status" value="1"/>
</dbReference>
<sequence>MLIVPVHGRRNTVRITNDLKGSGFTQLLVHCGSKDDDLGIHYLQSGQSFQWSFKDNIWGTTLFWCHLGWNSVSQTITAYRYSDDSCGSQCWRSIRPDGAYFYSAEPFRRWDKKYSW</sequence>
<comment type="similarity">
    <text evidence="2 6">Belongs to the plant self-incompatibility (S1) protein family.</text>
</comment>
<evidence type="ECO:0000256" key="1">
    <source>
        <dbReference type="ARBA" id="ARBA00004613"/>
    </source>
</evidence>
<evidence type="ECO:0000256" key="2">
    <source>
        <dbReference type="ARBA" id="ARBA00005581"/>
    </source>
</evidence>
<keyword evidence="5" id="KW-0732">Signal</keyword>
<keyword evidence="3 6" id="KW-0713">Self-incompatibility</keyword>
<keyword evidence="4 6" id="KW-0964">Secreted</keyword>
<evidence type="ECO:0000256" key="4">
    <source>
        <dbReference type="ARBA" id="ARBA00022525"/>
    </source>
</evidence>
<dbReference type="EMBL" id="BT140563">
    <property type="protein sequence ID" value="AFK40358.1"/>
    <property type="molecule type" value="mRNA"/>
</dbReference>
<dbReference type="PANTHER" id="PTHR31232:SF155">
    <property type="entry name" value="PLANT SELF-INCOMPATIBILITY PROTEIN S1 FAMILY"/>
    <property type="match status" value="1"/>
</dbReference>
<organism evidence="7">
    <name type="scientific">Lotus japonicus</name>
    <name type="common">Lotus corniculatus var. japonicus</name>
    <dbReference type="NCBI Taxonomy" id="34305"/>
    <lineage>
        <taxon>Eukaryota</taxon>
        <taxon>Viridiplantae</taxon>
        <taxon>Streptophyta</taxon>
        <taxon>Embryophyta</taxon>
        <taxon>Tracheophyta</taxon>
        <taxon>Spermatophyta</taxon>
        <taxon>Magnoliopsida</taxon>
        <taxon>eudicotyledons</taxon>
        <taxon>Gunneridae</taxon>
        <taxon>Pentapetalae</taxon>
        <taxon>rosids</taxon>
        <taxon>fabids</taxon>
        <taxon>Fabales</taxon>
        <taxon>Fabaceae</taxon>
        <taxon>Papilionoideae</taxon>
        <taxon>50 kb inversion clade</taxon>
        <taxon>NPAAA clade</taxon>
        <taxon>Hologalegina</taxon>
        <taxon>robinioid clade</taxon>
        <taxon>Loteae</taxon>
        <taxon>Lotus</taxon>
    </lineage>
</organism>
<proteinExistence type="evidence at transcript level"/>
<evidence type="ECO:0000313" key="7">
    <source>
        <dbReference type="EMBL" id="AFK40358.1"/>
    </source>
</evidence>
<accession>I3SJB6</accession>
<dbReference type="InterPro" id="IPR010264">
    <property type="entry name" value="Self-incomp_S1"/>
</dbReference>
<protein>
    <recommendedName>
        <fullName evidence="6">S-protein homolog</fullName>
    </recommendedName>
</protein>
<dbReference type="GO" id="GO:0005576">
    <property type="term" value="C:extracellular region"/>
    <property type="evidence" value="ECO:0007669"/>
    <property type="project" value="UniProtKB-SubCell"/>
</dbReference>
<comment type="subcellular location">
    <subcellularLocation>
        <location evidence="1 6">Secreted</location>
    </subcellularLocation>
</comment>
<evidence type="ECO:0000256" key="5">
    <source>
        <dbReference type="ARBA" id="ARBA00022729"/>
    </source>
</evidence>